<keyword evidence="4" id="KW-1185">Reference proteome</keyword>
<feature type="region of interest" description="Disordered" evidence="1">
    <location>
        <begin position="520"/>
        <end position="541"/>
    </location>
</feature>
<comment type="caution">
    <text evidence="2">The sequence shown here is derived from an EMBL/GenBank/DDBJ whole genome shotgun (WGS) entry which is preliminary data.</text>
</comment>
<protein>
    <recommendedName>
        <fullName evidence="5">CST complex subunit CTC1</fullName>
    </recommendedName>
</protein>
<dbReference type="Proteomes" id="UP001642464">
    <property type="component" value="Unassembled WGS sequence"/>
</dbReference>
<proteinExistence type="predicted"/>
<evidence type="ECO:0000313" key="4">
    <source>
        <dbReference type="Proteomes" id="UP001642464"/>
    </source>
</evidence>
<dbReference type="EMBL" id="CAXAMM010038829">
    <property type="protein sequence ID" value="CAK9081328.1"/>
    <property type="molecule type" value="Genomic_DNA"/>
</dbReference>
<accession>A0ABP0PYX5</accession>
<gene>
    <name evidence="2" type="ORF">SCF082_LOCUS38687</name>
    <name evidence="3" type="ORF">SCF082_LOCUS38723</name>
</gene>
<sequence>MAGSFDHLLQGAEHLEDPWRGRLISFLEAHRSAGHLLHVGDRILLVGKVEAVTDAVIEIVPHISIATELFVDNDDKVMDVWSYQTGLRYHKGKSVSAGQVNLAAKAGGKRQGLSCSSGFAMAETVMLAEVHQPLLLFLECADTTVSHEHFPLVENMLHLIGTNAETSTQETLQLRLADTTQPLPTLCSSYTRQHLLQAEHVMAKGIFASLQIVADKVCFLCPTRFVPLFGTTDKIVLPSDASFAFHILGNAITQSQATLCLAVGFQALLAEDLAPVQLVQKAWEQRLTSQNALVQVFEQWLTISRVEDIAACMVPRTLPLSFDGPLISLEIEHCHNQMTWQAKVPPKTSLSTAVILTMFTKGIMPEAFRFRTKDHMLLSDITLKDAFAVTPQVLCFIWDRPLVSFRPVSACPHESSASDAVVSPTLPFTVPGEDSQPITIETSPPFQPAPEAFQALLRFLEFNTHWHPATNRSKQLVSLLWEDPPGVLTVQLDTIVPAADLQEQLATHFGARHLHRVPEPIRSPKDCTRTSLHCEAPQSSQ</sequence>
<evidence type="ECO:0000313" key="3">
    <source>
        <dbReference type="EMBL" id="CAK9081328.1"/>
    </source>
</evidence>
<evidence type="ECO:0008006" key="5">
    <source>
        <dbReference type="Google" id="ProtNLM"/>
    </source>
</evidence>
<evidence type="ECO:0000313" key="2">
    <source>
        <dbReference type="EMBL" id="CAK9081223.1"/>
    </source>
</evidence>
<evidence type="ECO:0000256" key="1">
    <source>
        <dbReference type="SAM" id="MobiDB-lite"/>
    </source>
</evidence>
<organism evidence="2 4">
    <name type="scientific">Durusdinium trenchii</name>
    <dbReference type="NCBI Taxonomy" id="1381693"/>
    <lineage>
        <taxon>Eukaryota</taxon>
        <taxon>Sar</taxon>
        <taxon>Alveolata</taxon>
        <taxon>Dinophyceae</taxon>
        <taxon>Suessiales</taxon>
        <taxon>Symbiodiniaceae</taxon>
        <taxon>Durusdinium</taxon>
    </lineage>
</organism>
<reference evidence="2 4" key="1">
    <citation type="submission" date="2024-02" db="EMBL/GenBank/DDBJ databases">
        <authorList>
            <person name="Chen Y."/>
            <person name="Shah S."/>
            <person name="Dougan E. K."/>
            <person name="Thang M."/>
            <person name="Chan C."/>
        </authorList>
    </citation>
    <scope>NUCLEOTIDE SEQUENCE [LARGE SCALE GENOMIC DNA]</scope>
</reference>
<dbReference type="EMBL" id="CAXAMM010038818">
    <property type="protein sequence ID" value="CAK9081223.1"/>
    <property type="molecule type" value="Genomic_DNA"/>
</dbReference>
<name>A0ABP0PYX5_9DINO</name>